<keyword evidence="2" id="KW-1185">Reference proteome</keyword>
<dbReference type="Proteomes" id="UP001556220">
    <property type="component" value="Unassembled WGS sequence"/>
</dbReference>
<reference evidence="1 2" key="1">
    <citation type="submission" date="2024-06" db="EMBL/GenBank/DDBJ databases">
        <authorList>
            <person name="Woo H."/>
        </authorList>
    </citation>
    <scope>NUCLEOTIDE SEQUENCE [LARGE SCALE GENOMIC DNA]</scope>
    <source>
        <strain evidence="1 2">Si-c</strain>
    </source>
</reference>
<dbReference type="EMBL" id="JBFOHK010000001">
    <property type="protein sequence ID" value="MEW9571178.1"/>
    <property type="molecule type" value="Genomic_DNA"/>
</dbReference>
<sequence length="72" mass="7620">MIAINASKTIGSLVGRSRPGCKARQAVHVSAASWPIAMAVGRRIVENRSSLGELFASNASTVQAPSSRREVR</sequence>
<evidence type="ECO:0000313" key="2">
    <source>
        <dbReference type="Proteomes" id="UP001556220"/>
    </source>
</evidence>
<gene>
    <name evidence="1" type="ORF">ABQJ54_05395</name>
</gene>
<protein>
    <submittedName>
        <fullName evidence="1">Uncharacterized protein</fullName>
    </submittedName>
</protein>
<accession>A0ABV3QBG2</accession>
<organism evidence="1 2">
    <name type="scientific">Rhodanobacter lycopersici</name>
    <dbReference type="NCBI Taxonomy" id="3162487"/>
    <lineage>
        <taxon>Bacteria</taxon>
        <taxon>Pseudomonadati</taxon>
        <taxon>Pseudomonadota</taxon>
        <taxon>Gammaproteobacteria</taxon>
        <taxon>Lysobacterales</taxon>
        <taxon>Rhodanobacteraceae</taxon>
        <taxon>Rhodanobacter</taxon>
    </lineage>
</organism>
<dbReference type="RefSeq" id="WP_367853238.1">
    <property type="nucleotide sequence ID" value="NZ_JBFOHK010000001.1"/>
</dbReference>
<name>A0ABV3QBG2_9GAMM</name>
<proteinExistence type="predicted"/>
<evidence type="ECO:0000313" key="1">
    <source>
        <dbReference type="EMBL" id="MEW9571178.1"/>
    </source>
</evidence>
<comment type="caution">
    <text evidence="1">The sequence shown here is derived from an EMBL/GenBank/DDBJ whole genome shotgun (WGS) entry which is preliminary data.</text>
</comment>